<dbReference type="InterPro" id="IPR028098">
    <property type="entry name" value="Glyco_trans_4-like_N"/>
</dbReference>
<evidence type="ECO:0000313" key="3">
    <source>
        <dbReference type="EMBL" id="AFL82257.1"/>
    </source>
</evidence>
<dbReference type="GO" id="GO:0016757">
    <property type="term" value="F:glycosyltransferase activity"/>
    <property type="evidence" value="ECO:0007669"/>
    <property type="project" value="InterPro"/>
</dbReference>
<sequence>MKRALIITYYWPPAGGPGVQRWLKFVKYFREFGVEPIVYAPENPNYPLIDENFSSEIPSNIEILKQPISEPYRFAKLLSKKKTKQISSGIISKKEISAMEKLMLYLRGNFFIPDARVGWVKPSVVFLSKYITENDVEVVITTGPPHSLHLIGMQLQKELNIKWIADFRDPWTTIHYHKSLRLNKSSARKHKALEVSVLKSADVITVTSPTTKKEFEMITETPIEVITNGFDISEEIDFQMDSNFSISHIGSLLSERNPEVLWKVLAEICKENSDFKNDLELKFAGAVSEEVKKSLENAELISNCKFLGYVSHSRALQLQHQSQVLLLVEINSTATRAIIPGKLFEYLAAKRPIIALGPKESDIEVIISETKSGIFFSYWNDDELKVEILKLYEQFKSGNLAIASEGIEKYSRREVTKRMASLILNSEFRIQN</sequence>
<organism evidence="3 4">
    <name type="scientific">Aequorivita sublithincola (strain DSM 14238 / LMG 21431 / ACAM 643 / 9-3)</name>
    <dbReference type="NCBI Taxonomy" id="746697"/>
    <lineage>
        <taxon>Bacteria</taxon>
        <taxon>Pseudomonadati</taxon>
        <taxon>Bacteroidota</taxon>
        <taxon>Flavobacteriia</taxon>
        <taxon>Flavobacteriales</taxon>
        <taxon>Flavobacteriaceae</taxon>
        <taxon>Aequorivita</taxon>
    </lineage>
</organism>
<gene>
    <name evidence="3" type="ordered locus">Aeqsu_2807</name>
</gene>
<dbReference type="Pfam" id="PF00534">
    <property type="entry name" value="Glycos_transf_1"/>
    <property type="match status" value="1"/>
</dbReference>
<dbReference type="SUPFAM" id="SSF53756">
    <property type="entry name" value="UDP-Glycosyltransferase/glycogen phosphorylase"/>
    <property type="match status" value="1"/>
</dbReference>
<dbReference type="Proteomes" id="UP000006049">
    <property type="component" value="Chromosome"/>
</dbReference>
<feature type="domain" description="Glycosyltransferase subfamily 4-like N-terminal" evidence="2">
    <location>
        <begin position="107"/>
        <end position="233"/>
    </location>
</feature>
<dbReference type="KEGG" id="asl:Aeqsu_2807"/>
<accession>I3YZ39</accession>
<dbReference type="RefSeq" id="WP_014783506.1">
    <property type="nucleotide sequence ID" value="NC_018013.1"/>
</dbReference>
<dbReference type="InterPro" id="IPR001296">
    <property type="entry name" value="Glyco_trans_1"/>
</dbReference>
<evidence type="ECO:0000313" key="4">
    <source>
        <dbReference type="Proteomes" id="UP000006049"/>
    </source>
</evidence>
<dbReference type="PATRIC" id="fig|746697.3.peg.2863"/>
<dbReference type="EMBL" id="CP003280">
    <property type="protein sequence ID" value="AFL82257.1"/>
    <property type="molecule type" value="Genomic_DNA"/>
</dbReference>
<protein>
    <submittedName>
        <fullName evidence="3">Glycosyltransferase</fullName>
    </submittedName>
</protein>
<feature type="domain" description="Glycosyl transferase family 1" evidence="1">
    <location>
        <begin position="246"/>
        <end position="394"/>
    </location>
</feature>
<dbReference type="HOGENOM" id="CLU_032377_0_0_10"/>
<name>I3YZ39_AEQSU</name>
<dbReference type="OrthoDB" id="9794575at2"/>
<keyword evidence="3" id="KW-0808">Transferase</keyword>
<proteinExistence type="predicted"/>
<evidence type="ECO:0000259" key="1">
    <source>
        <dbReference type="Pfam" id="PF00534"/>
    </source>
</evidence>
<dbReference type="STRING" id="746697.Aeqsu_2807"/>
<reference evidence="3 4" key="1">
    <citation type="submission" date="2012-06" db="EMBL/GenBank/DDBJ databases">
        <title>The complete genome of Aequorivita sublithincola DSM 14238.</title>
        <authorList>
            <consortium name="US DOE Joint Genome Institute (JGI-PGF)"/>
            <person name="Lucas S."/>
            <person name="Copeland A."/>
            <person name="Lapidus A."/>
            <person name="Goodwin L."/>
            <person name="Pitluck S."/>
            <person name="Peters L."/>
            <person name="Munk A.C.C."/>
            <person name="Kyrpides N."/>
            <person name="Mavromatis K."/>
            <person name="Pagani I."/>
            <person name="Ivanova N."/>
            <person name="Ovchinnikova G."/>
            <person name="Zeytun A."/>
            <person name="Detter J.C."/>
            <person name="Han C."/>
            <person name="Land M."/>
            <person name="Hauser L."/>
            <person name="Markowitz V."/>
            <person name="Cheng J.-F."/>
            <person name="Hugenholtz P."/>
            <person name="Woyke T."/>
            <person name="Wu D."/>
            <person name="Tindall B."/>
            <person name="Faehnrich R."/>
            <person name="Brambilla E."/>
            <person name="Klenk H.-P."/>
            <person name="Eisen J.A."/>
        </authorList>
    </citation>
    <scope>NUCLEOTIDE SEQUENCE [LARGE SCALE GENOMIC DNA]</scope>
    <source>
        <strain evidence="4">DSM 14238 / LMG 21431 / ACAM 643 / 9-3</strain>
    </source>
</reference>
<dbReference type="AlphaFoldDB" id="I3YZ39"/>
<evidence type="ECO:0000259" key="2">
    <source>
        <dbReference type="Pfam" id="PF13439"/>
    </source>
</evidence>
<dbReference type="eggNOG" id="COG0438">
    <property type="taxonomic scope" value="Bacteria"/>
</dbReference>
<keyword evidence="4" id="KW-1185">Reference proteome</keyword>
<dbReference type="Gene3D" id="3.40.50.2000">
    <property type="entry name" value="Glycogen Phosphorylase B"/>
    <property type="match status" value="2"/>
</dbReference>
<dbReference type="CDD" id="cd03794">
    <property type="entry name" value="GT4_WbuB-like"/>
    <property type="match status" value="1"/>
</dbReference>
<dbReference type="Pfam" id="PF13439">
    <property type="entry name" value="Glyco_transf_4"/>
    <property type="match status" value="1"/>
</dbReference>